<reference evidence="1" key="2">
    <citation type="journal article" date="2015" name="Fish Shellfish Immunol.">
        <title>Early steps in the European eel (Anguilla anguilla)-Vibrio vulnificus interaction in the gills: Role of the RtxA13 toxin.</title>
        <authorList>
            <person name="Callol A."/>
            <person name="Pajuelo D."/>
            <person name="Ebbesson L."/>
            <person name="Teles M."/>
            <person name="MacKenzie S."/>
            <person name="Amaro C."/>
        </authorList>
    </citation>
    <scope>NUCLEOTIDE SEQUENCE</scope>
</reference>
<protein>
    <submittedName>
        <fullName evidence="1">Uncharacterized protein</fullName>
    </submittedName>
</protein>
<sequence>MSSEYIRLWEPLISLLCRQVRHLRSD</sequence>
<dbReference type="EMBL" id="GBXM01023794">
    <property type="protein sequence ID" value="JAH84783.1"/>
    <property type="molecule type" value="Transcribed_RNA"/>
</dbReference>
<name>A0A0E9W5R0_ANGAN</name>
<organism evidence="1">
    <name type="scientific">Anguilla anguilla</name>
    <name type="common">European freshwater eel</name>
    <name type="synonym">Muraena anguilla</name>
    <dbReference type="NCBI Taxonomy" id="7936"/>
    <lineage>
        <taxon>Eukaryota</taxon>
        <taxon>Metazoa</taxon>
        <taxon>Chordata</taxon>
        <taxon>Craniata</taxon>
        <taxon>Vertebrata</taxon>
        <taxon>Euteleostomi</taxon>
        <taxon>Actinopterygii</taxon>
        <taxon>Neopterygii</taxon>
        <taxon>Teleostei</taxon>
        <taxon>Anguilliformes</taxon>
        <taxon>Anguillidae</taxon>
        <taxon>Anguilla</taxon>
    </lineage>
</organism>
<proteinExistence type="predicted"/>
<accession>A0A0E9W5R0</accession>
<dbReference type="AlphaFoldDB" id="A0A0E9W5R0"/>
<evidence type="ECO:0000313" key="1">
    <source>
        <dbReference type="EMBL" id="JAH84783.1"/>
    </source>
</evidence>
<reference evidence="1" key="1">
    <citation type="submission" date="2014-11" db="EMBL/GenBank/DDBJ databases">
        <authorList>
            <person name="Amaro Gonzalez C."/>
        </authorList>
    </citation>
    <scope>NUCLEOTIDE SEQUENCE</scope>
</reference>